<evidence type="ECO:0000313" key="1">
    <source>
        <dbReference type="EMBL" id="HDD45315.1"/>
    </source>
</evidence>
<reference evidence="1" key="1">
    <citation type="journal article" date="2020" name="mSystems">
        <title>Genome- and Community-Level Interaction Insights into Carbon Utilization and Element Cycling Functions of Hydrothermarchaeota in Hydrothermal Sediment.</title>
        <authorList>
            <person name="Zhou Z."/>
            <person name="Liu Y."/>
            <person name="Xu W."/>
            <person name="Pan J."/>
            <person name="Luo Z.H."/>
            <person name="Li M."/>
        </authorList>
    </citation>
    <scope>NUCLEOTIDE SEQUENCE [LARGE SCALE GENOMIC DNA]</scope>
    <source>
        <strain evidence="1">HyVt-233</strain>
    </source>
</reference>
<protein>
    <submittedName>
        <fullName evidence="1">PSK operon transcription factor</fullName>
    </submittedName>
</protein>
<dbReference type="InterPro" id="IPR011660">
    <property type="entry name" value="VapB-like"/>
</dbReference>
<gene>
    <name evidence="1" type="ORF">ENG63_10740</name>
</gene>
<dbReference type="Pfam" id="PF07704">
    <property type="entry name" value="PSK_trans_fac"/>
    <property type="match status" value="1"/>
</dbReference>
<proteinExistence type="predicted"/>
<accession>A0A7C0U4E3</accession>
<comment type="caution">
    <text evidence="1">The sequence shown here is derived from an EMBL/GenBank/DDBJ whole genome shotgun (WGS) entry which is preliminary data.</text>
</comment>
<dbReference type="Proteomes" id="UP000886289">
    <property type="component" value="Unassembled WGS sequence"/>
</dbReference>
<dbReference type="AlphaFoldDB" id="A0A7C0U4E3"/>
<organism evidence="1">
    <name type="scientific">Desulfofervidus auxilii</name>
    <dbReference type="NCBI Taxonomy" id="1621989"/>
    <lineage>
        <taxon>Bacteria</taxon>
        <taxon>Pseudomonadati</taxon>
        <taxon>Thermodesulfobacteriota</taxon>
        <taxon>Candidatus Desulfofervidia</taxon>
        <taxon>Candidatus Desulfofervidales</taxon>
        <taxon>Candidatus Desulfofervidaceae</taxon>
        <taxon>Candidatus Desulfofervidus</taxon>
    </lineage>
</organism>
<dbReference type="EMBL" id="DRBS01000396">
    <property type="protein sequence ID" value="HDD45315.1"/>
    <property type="molecule type" value="Genomic_DNA"/>
</dbReference>
<sequence length="84" mass="9614">MALSIRNPKAERLAREVAERTGESLTQAIIHALEERLERIKGSKRASDLFEEIMRISKRCSALPDFDSRPPEEILGYNEKGFLK</sequence>
<name>A0A7C0U4E3_DESA2</name>